<evidence type="ECO:0000256" key="6">
    <source>
        <dbReference type="ARBA" id="ARBA00022729"/>
    </source>
</evidence>
<dbReference type="InterPro" id="IPR000483">
    <property type="entry name" value="Cys-rich_flank_reg_C"/>
</dbReference>
<dbReference type="CTD" id="2812"/>
<feature type="signal peptide" evidence="17">
    <location>
        <begin position="1"/>
        <end position="22"/>
    </location>
</feature>
<evidence type="ECO:0000313" key="20">
    <source>
        <dbReference type="Proteomes" id="UP000694906"/>
    </source>
</evidence>
<evidence type="ECO:0000256" key="17">
    <source>
        <dbReference type="SAM" id="SignalP"/>
    </source>
</evidence>
<dbReference type="SMART" id="SM00013">
    <property type="entry name" value="LRRNT"/>
    <property type="match status" value="1"/>
</dbReference>
<dbReference type="Pfam" id="PF01463">
    <property type="entry name" value="LRRCT"/>
    <property type="match status" value="1"/>
</dbReference>
<evidence type="ECO:0000256" key="10">
    <source>
        <dbReference type="ARBA" id="ARBA00023136"/>
    </source>
</evidence>
<accession>A0AAX6P4D3</accession>
<evidence type="ECO:0000256" key="4">
    <source>
        <dbReference type="ARBA" id="ARBA00022692"/>
    </source>
</evidence>
<keyword evidence="10 16" id="KW-0472">Membrane</keyword>
<dbReference type="InterPro" id="IPR000372">
    <property type="entry name" value="LRRNT"/>
</dbReference>
<keyword evidence="9" id="KW-0094">Blood coagulation</keyword>
<evidence type="ECO:0000256" key="14">
    <source>
        <dbReference type="ARBA" id="ARBA00063744"/>
    </source>
</evidence>
<protein>
    <recommendedName>
        <fullName evidence="15">Platelet glycoprotein Ib beta chain</fullName>
    </recommendedName>
</protein>
<evidence type="ECO:0000313" key="21">
    <source>
        <dbReference type="RefSeq" id="XP_004843313.2"/>
    </source>
</evidence>
<dbReference type="AlphaFoldDB" id="A0AAX6P4D3"/>
<evidence type="ECO:0000256" key="5">
    <source>
        <dbReference type="ARBA" id="ARBA00022696"/>
    </source>
</evidence>
<evidence type="ECO:0000256" key="13">
    <source>
        <dbReference type="ARBA" id="ARBA00057647"/>
    </source>
</evidence>
<feature type="transmembrane region" description="Helical" evidence="16">
    <location>
        <begin position="151"/>
        <end position="173"/>
    </location>
</feature>
<evidence type="ECO:0000256" key="1">
    <source>
        <dbReference type="ARBA" id="ARBA00004479"/>
    </source>
</evidence>
<reference evidence="21" key="1">
    <citation type="submission" date="2025-08" db="UniProtKB">
        <authorList>
            <consortium name="RefSeq"/>
        </authorList>
    </citation>
    <scope>IDENTIFICATION</scope>
</reference>
<dbReference type="PROSITE" id="PS51257">
    <property type="entry name" value="PROKAR_LIPOPROTEIN"/>
    <property type="match status" value="1"/>
</dbReference>
<dbReference type="PANTHER" id="PTHR22650">
    <property type="entry name" value="GLYCOPROTEIN IB BETA"/>
    <property type="match status" value="1"/>
</dbReference>
<evidence type="ECO:0000256" key="3">
    <source>
        <dbReference type="ARBA" id="ARBA00022614"/>
    </source>
</evidence>
<evidence type="ECO:0000259" key="18">
    <source>
        <dbReference type="SMART" id="SM00013"/>
    </source>
</evidence>
<comment type="function">
    <text evidence="13">Gp-Ib, a surface membrane protein of platelets, participates in the formation of platelet plugs by binding to von Willebrand factor, which is already bound to the subendothelium.</text>
</comment>
<dbReference type="Proteomes" id="UP000694906">
    <property type="component" value="Unplaced"/>
</dbReference>
<evidence type="ECO:0000256" key="11">
    <source>
        <dbReference type="ARBA" id="ARBA00023157"/>
    </source>
</evidence>
<keyword evidence="8 16" id="KW-1133">Transmembrane helix</keyword>
<gene>
    <name evidence="21" type="primary">Gp1bb</name>
</gene>
<dbReference type="PANTHER" id="PTHR22650:SF7">
    <property type="entry name" value="PLATELET GLYCOPROTEIN IB BETA CHAIN"/>
    <property type="match status" value="1"/>
</dbReference>
<evidence type="ECO:0000259" key="19">
    <source>
        <dbReference type="SMART" id="SM00082"/>
    </source>
</evidence>
<dbReference type="KEGG" id="hgl:101717047"/>
<dbReference type="GO" id="GO:0007596">
    <property type="term" value="P:blood coagulation"/>
    <property type="evidence" value="ECO:0007669"/>
    <property type="project" value="UniProtKB-KW"/>
</dbReference>
<feature type="domain" description="LRRCT" evidence="19">
    <location>
        <begin position="89"/>
        <end position="142"/>
    </location>
</feature>
<keyword evidence="5" id="KW-0356">Hemostasis</keyword>
<keyword evidence="20" id="KW-1185">Reference proteome</keyword>
<organism evidence="20 21">
    <name type="scientific">Heterocephalus glaber</name>
    <name type="common">Naked mole rat</name>
    <dbReference type="NCBI Taxonomy" id="10181"/>
    <lineage>
        <taxon>Eukaryota</taxon>
        <taxon>Metazoa</taxon>
        <taxon>Chordata</taxon>
        <taxon>Craniata</taxon>
        <taxon>Vertebrata</taxon>
        <taxon>Euteleostomi</taxon>
        <taxon>Mammalia</taxon>
        <taxon>Eutheria</taxon>
        <taxon>Euarchontoglires</taxon>
        <taxon>Glires</taxon>
        <taxon>Rodentia</taxon>
        <taxon>Hystricomorpha</taxon>
        <taxon>Bathyergidae</taxon>
        <taxon>Heterocephalus</taxon>
    </lineage>
</organism>
<keyword evidence="2" id="KW-0597">Phosphoprotein</keyword>
<comment type="subcellular location">
    <subcellularLocation>
        <location evidence="1">Membrane</location>
        <topology evidence="1">Single-pass type I membrane protein</topology>
    </subcellularLocation>
</comment>
<feature type="domain" description="LRRNT" evidence="18">
    <location>
        <begin position="25"/>
        <end position="59"/>
    </location>
</feature>
<sequence length="204" mass="21628">MASRPRGALSLLLLLLAPPSLAAVGCPEPCSCAGTQVDCGRRGLTSASLPAVFPPDTTELVLTGNNLTALPPGLLDTLPVLRAAHLGANPWRCDCRLVPLRAWLAGRPERAPYRDLRCVSPPALRGRLLPYLAEEELRAACAPGRLCRGSLATQLLLLGLGLLHALLLALLLCRLQRLRARTRTAHQSPLTAPLVDKPAEAGVS</sequence>
<evidence type="ECO:0000256" key="2">
    <source>
        <dbReference type="ARBA" id="ARBA00022553"/>
    </source>
</evidence>
<proteinExistence type="predicted"/>
<dbReference type="SUPFAM" id="SSF52058">
    <property type="entry name" value="L domain-like"/>
    <property type="match status" value="1"/>
</dbReference>
<dbReference type="SMART" id="SM00082">
    <property type="entry name" value="LRRCT"/>
    <property type="match status" value="1"/>
</dbReference>
<evidence type="ECO:0000256" key="7">
    <source>
        <dbReference type="ARBA" id="ARBA00022889"/>
    </source>
</evidence>
<evidence type="ECO:0000256" key="9">
    <source>
        <dbReference type="ARBA" id="ARBA00023084"/>
    </source>
</evidence>
<dbReference type="Gene3D" id="3.80.10.10">
    <property type="entry name" value="Ribonuclease Inhibitor"/>
    <property type="match status" value="1"/>
</dbReference>
<dbReference type="InterPro" id="IPR032675">
    <property type="entry name" value="LRR_dom_sf"/>
</dbReference>
<feature type="chain" id="PRO_5043960294" description="Platelet glycoprotein Ib beta chain" evidence="17">
    <location>
        <begin position="23"/>
        <end position="204"/>
    </location>
</feature>
<keyword evidence="4 16" id="KW-0812">Transmembrane</keyword>
<dbReference type="Pfam" id="PF01462">
    <property type="entry name" value="LRRNT"/>
    <property type="match status" value="1"/>
</dbReference>
<evidence type="ECO:0000256" key="15">
    <source>
        <dbReference type="ARBA" id="ARBA00071591"/>
    </source>
</evidence>
<evidence type="ECO:0000256" key="16">
    <source>
        <dbReference type="SAM" id="Phobius"/>
    </source>
</evidence>
<dbReference type="FunFam" id="3.80.10.10:FF:000441">
    <property type="entry name" value="Platelet glycoprotein Ib beta chain"/>
    <property type="match status" value="1"/>
</dbReference>
<evidence type="ECO:0000256" key="8">
    <source>
        <dbReference type="ARBA" id="ARBA00022989"/>
    </source>
</evidence>
<keyword evidence="6 17" id="KW-0732">Signal</keyword>
<dbReference type="RefSeq" id="XP_004843313.2">
    <property type="nucleotide sequence ID" value="XM_004843256.3"/>
</dbReference>
<name>A0AAX6P4D3_HETGA</name>
<dbReference type="GO" id="GO:0007155">
    <property type="term" value="P:cell adhesion"/>
    <property type="evidence" value="ECO:0007669"/>
    <property type="project" value="UniProtKB-KW"/>
</dbReference>
<keyword evidence="11" id="KW-1015">Disulfide bond</keyword>
<keyword evidence="12" id="KW-0325">Glycoprotein</keyword>
<dbReference type="InterPro" id="IPR052313">
    <property type="entry name" value="GPIb-IX-V_Complex"/>
</dbReference>
<keyword evidence="7" id="KW-0130">Cell adhesion</keyword>
<evidence type="ECO:0000256" key="12">
    <source>
        <dbReference type="ARBA" id="ARBA00023180"/>
    </source>
</evidence>
<dbReference type="GO" id="GO:0016020">
    <property type="term" value="C:membrane"/>
    <property type="evidence" value="ECO:0007669"/>
    <property type="project" value="UniProtKB-SubCell"/>
</dbReference>
<comment type="subunit">
    <text evidence="14">Two GP-Ib beta are disulfide-linked to one GP-Ib alpha. GP-IX is complexed with the GP-Ib heterodimer via a non covalent linkage. Interacts with TRAF4.</text>
</comment>
<keyword evidence="3" id="KW-0433">Leucine-rich repeat</keyword>
<dbReference type="GeneID" id="101717047"/>